<keyword evidence="3" id="KW-1185">Reference proteome</keyword>
<protein>
    <submittedName>
        <fullName evidence="2">SGNH hydrolase-type esterase domain-containing protein</fullName>
    </submittedName>
</protein>
<feature type="domain" description="SGNH hydrolase-type esterase" evidence="1">
    <location>
        <begin position="58"/>
        <end position="173"/>
    </location>
</feature>
<dbReference type="OrthoDB" id="671439at2759"/>
<dbReference type="InterPro" id="IPR045136">
    <property type="entry name" value="Iah1-like"/>
</dbReference>
<evidence type="ECO:0000259" key="1">
    <source>
        <dbReference type="Pfam" id="PF13472"/>
    </source>
</evidence>
<dbReference type="PANTHER" id="PTHR14209">
    <property type="entry name" value="ISOAMYL ACETATE-HYDROLYZING ESTERASE 1"/>
    <property type="match status" value="1"/>
</dbReference>
<dbReference type="EMBL" id="ML732396">
    <property type="protein sequence ID" value="KAB8068379.1"/>
    <property type="molecule type" value="Genomic_DNA"/>
</dbReference>
<keyword evidence="2" id="KW-0378">Hydrolase</keyword>
<dbReference type="GO" id="GO:0016787">
    <property type="term" value="F:hydrolase activity"/>
    <property type="evidence" value="ECO:0007669"/>
    <property type="project" value="UniProtKB-KW"/>
</dbReference>
<evidence type="ECO:0000313" key="2">
    <source>
        <dbReference type="EMBL" id="KAB8068379.1"/>
    </source>
</evidence>
<gene>
    <name evidence="2" type="ORF">BDV29DRAFT_195699</name>
</gene>
<dbReference type="Pfam" id="PF13472">
    <property type="entry name" value="Lipase_GDSL_2"/>
    <property type="match status" value="1"/>
</dbReference>
<dbReference type="AlphaFoldDB" id="A0A5N5WJA5"/>
<evidence type="ECO:0000313" key="3">
    <source>
        <dbReference type="Proteomes" id="UP000326565"/>
    </source>
</evidence>
<organism evidence="2 3">
    <name type="scientific">Aspergillus leporis</name>
    <dbReference type="NCBI Taxonomy" id="41062"/>
    <lineage>
        <taxon>Eukaryota</taxon>
        <taxon>Fungi</taxon>
        <taxon>Dikarya</taxon>
        <taxon>Ascomycota</taxon>
        <taxon>Pezizomycotina</taxon>
        <taxon>Eurotiomycetes</taxon>
        <taxon>Eurotiomycetidae</taxon>
        <taxon>Eurotiales</taxon>
        <taxon>Aspergillaceae</taxon>
        <taxon>Aspergillus</taxon>
        <taxon>Aspergillus subgen. Circumdati</taxon>
    </lineage>
</organism>
<name>A0A5N5WJA5_9EURO</name>
<dbReference type="SUPFAM" id="SSF52266">
    <property type="entry name" value="SGNH hydrolase"/>
    <property type="match status" value="1"/>
</dbReference>
<proteinExistence type="predicted"/>
<reference evidence="2 3" key="1">
    <citation type="submission" date="2019-04" db="EMBL/GenBank/DDBJ databases">
        <title>Friends and foes A comparative genomics study of 23 Aspergillus species from section Flavi.</title>
        <authorList>
            <consortium name="DOE Joint Genome Institute"/>
            <person name="Kjaerbolling I."/>
            <person name="Vesth T."/>
            <person name="Frisvad J.C."/>
            <person name="Nybo J.L."/>
            <person name="Theobald S."/>
            <person name="Kildgaard S."/>
            <person name="Isbrandt T."/>
            <person name="Kuo A."/>
            <person name="Sato A."/>
            <person name="Lyhne E.K."/>
            <person name="Kogle M.E."/>
            <person name="Wiebenga A."/>
            <person name="Kun R.S."/>
            <person name="Lubbers R.J."/>
            <person name="Makela M.R."/>
            <person name="Barry K."/>
            <person name="Chovatia M."/>
            <person name="Clum A."/>
            <person name="Daum C."/>
            <person name="Haridas S."/>
            <person name="He G."/>
            <person name="LaButti K."/>
            <person name="Lipzen A."/>
            <person name="Mondo S."/>
            <person name="Riley R."/>
            <person name="Salamov A."/>
            <person name="Simmons B.A."/>
            <person name="Magnuson J.K."/>
            <person name="Henrissat B."/>
            <person name="Mortensen U.H."/>
            <person name="Larsen T.O."/>
            <person name="Devries R.P."/>
            <person name="Grigoriev I.V."/>
            <person name="Machida M."/>
            <person name="Baker S.E."/>
            <person name="Andersen M.R."/>
        </authorList>
    </citation>
    <scope>NUCLEOTIDE SEQUENCE [LARGE SCALE GENOMIC DNA]</scope>
    <source>
        <strain evidence="2 3">CBS 151.66</strain>
    </source>
</reference>
<accession>A0A5N5WJA5</accession>
<dbReference type="InterPro" id="IPR013830">
    <property type="entry name" value="SGNH_hydro"/>
</dbReference>
<dbReference type="PANTHER" id="PTHR14209:SF19">
    <property type="entry name" value="ISOAMYL ACETATE-HYDROLYZING ESTERASE 1 HOMOLOG"/>
    <property type="match status" value="1"/>
</dbReference>
<dbReference type="InterPro" id="IPR036514">
    <property type="entry name" value="SGNH_hydro_sf"/>
</dbReference>
<dbReference type="Gene3D" id="3.40.50.1110">
    <property type="entry name" value="SGNH hydrolase"/>
    <property type="match status" value="1"/>
</dbReference>
<sequence>MSTKDSNSLYGQVILFGDLLTHISSNQDESRRLDIINRGFSYRLAYKSQTRGSLGQAVFFGCNDAYLPGNYQHAPLDVYRDNLEQIIQHPAIKAQSPRVMVITPPPVNEYQLEAFDASKGVPHPSRAKEQTKRYADAAGKAAISLEVPVADLWIAFTGAAGRRLHLTASGYRIMYCVAMKTFSSQVSRV</sequence>
<dbReference type="Proteomes" id="UP000326565">
    <property type="component" value="Unassembled WGS sequence"/>
</dbReference>